<dbReference type="SUPFAM" id="SSF50249">
    <property type="entry name" value="Nucleic acid-binding proteins"/>
    <property type="match status" value="1"/>
</dbReference>
<proteinExistence type="predicted"/>
<keyword evidence="4" id="KW-0227">DNA damage</keyword>
<evidence type="ECO:0000256" key="1">
    <source>
        <dbReference type="ARBA" id="ARBA00001968"/>
    </source>
</evidence>
<evidence type="ECO:0000259" key="7">
    <source>
        <dbReference type="PROSITE" id="PS50160"/>
    </source>
</evidence>
<comment type="caution">
    <text evidence="8">The sequence shown here is derived from an EMBL/GenBank/DDBJ whole genome shotgun (WGS) entry which is preliminary data.</text>
</comment>
<dbReference type="GO" id="GO:0006310">
    <property type="term" value="P:DNA recombination"/>
    <property type="evidence" value="ECO:0007669"/>
    <property type="project" value="InterPro"/>
</dbReference>
<feature type="domain" description="ATP-dependent DNA ligase family profile" evidence="7">
    <location>
        <begin position="118"/>
        <end position="212"/>
    </location>
</feature>
<dbReference type="GO" id="GO:0003910">
    <property type="term" value="F:DNA ligase (ATP) activity"/>
    <property type="evidence" value="ECO:0007669"/>
    <property type="project" value="UniProtKB-EC"/>
</dbReference>
<evidence type="ECO:0000256" key="6">
    <source>
        <dbReference type="ARBA" id="ARBA00034003"/>
    </source>
</evidence>
<keyword evidence="9" id="KW-1185">Reference proteome</keyword>
<dbReference type="GO" id="GO:0006281">
    <property type="term" value="P:DNA repair"/>
    <property type="evidence" value="ECO:0007669"/>
    <property type="project" value="UniProtKB-KW"/>
</dbReference>
<dbReference type="GO" id="GO:0006260">
    <property type="term" value="P:DNA replication"/>
    <property type="evidence" value="ECO:0007669"/>
    <property type="project" value="UniProtKB-KW"/>
</dbReference>
<comment type="cofactor">
    <cofactor evidence="1">
        <name>a divalent metal cation</name>
        <dbReference type="ChEBI" id="CHEBI:60240"/>
    </cofactor>
</comment>
<dbReference type="InterPro" id="IPR012310">
    <property type="entry name" value="DNA_ligase_ATP-dep_cent"/>
</dbReference>
<dbReference type="Pfam" id="PF14743">
    <property type="entry name" value="DNA_ligase_OB_2"/>
    <property type="match status" value="1"/>
</dbReference>
<dbReference type="CDD" id="cd07896">
    <property type="entry name" value="Adenylation_kDNA_ligase_like"/>
    <property type="match status" value="1"/>
</dbReference>
<dbReference type="SUPFAM" id="SSF56091">
    <property type="entry name" value="DNA ligase/mRNA capping enzyme, catalytic domain"/>
    <property type="match status" value="1"/>
</dbReference>
<evidence type="ECO:0000256" key="4">
    <source>
        <dbReference type="ARBA" id="ARBA00022763"/>
    </source>
</evidence>
<dbReference type="AlphaFoldDB" id="A0A917ZM36"/>
<dbReference type="InterPro" id="IPR012340">
    <property type="entry name" value="NA-bd_OB-fold"/>
</dbReference>
<keyword evidence="2 8" id="KW-0436">Ligase</keyword>
<dbReference type="PANTHER" id="PTHR47810">
    <property type="entry name" value="DNA LIGASE"/>
    <property type="match status" value="1"/>
</dbReference>
<dbReference type="Proteomes" id="UP000599578">
    <property type="component" value="Unassembled WGS sequence"/>
</dbReference>
<name>A0A917ZM36_9GAMM</name>
<keyword evidence="3" id="KW-0235">DNA replication</keyword>
<evidence type="ECO:0000256" key="2">
    <source>
        <dbReference type="ARBA" id="ARBA00022598"/>
    </source>
</evidence>
<dbReference type="CDD" id="cd08041">
    <property type="entry name" value="OBF_kDNA_ligase_like"/>
    <property type="match status" value="1"/>
</dbReference>
<dbReference type="Gene3D" id="2.40.50.140">
    <property type="entry name" value="Nucleic acid-binding proteins"/>
    <property type="match status" value="1"/>
</dbReference>
<evidence type="ECO:0000256" key="5">
    <source>
        <dbReference type="ARBA" id="ARBA00023204"/>
    </source>
</evidence>
<dbReference type="PROSITE" id="PS50160">
    <property type="entry name" value="DNA_LIGASE_A3"/>
    <property type="match status" value="1"/>
</dbReference>
<dbReference type="NCBIfam" id="NF006592">
    <property type="entry name" value="PRK09125.1"/>
    <property type="match status" value="1"/>
</dbReference>
<gene>
    <name evidence="8" type="ORF">GCM10011348_33180</name>
</gene>
<sequence length="266" mass="29802">MVPFVQSVAAPAPVMLAEDYRGNIDVGDYWVSEKLDGVRARWDGQRLVTRGGYAVNAPQWFVRGWPGEPLDGELWLGNGRFAEVSALIRRYDRQDADWRDLRFMVFDLPARPAAFGMRRAQLEALLRDTAVPWLQAVEHRRVADRAELDRLLDGVVAGGGEGLMLHRDGALYRVGRSPDLLKYKRHQDAEAVVIGYSPGEGKYSGLVGALLVEDERGRRFRLGSGLSDAERASPPPLGARVTYRFNGQTVNGLPRFARFLRVRGRE</sequence>
<comment type="catalytic activity">
    <reaction evidence="6">
        <text>ATP + (deoxyribonucleotide)n-3'-hydroxyl + 5'-phospho-(deoxyribonucleotide)m = (deoxyribonucleotide)n+m + AMP + diphosphate.</text>
        <dbReference type="EC" id="6.5.1.1"/>
    </reaction>
</comment>
<keyword evidence="5" id="KW-0234">DNA repair</keyword>
<dbReference type="InterPro" id="IPR029319">
    <property type="entry name" value="DNA_ligase_OB"/>
</dbReference>
<dbReference type="EMBL" id="BMLT01000008">
    <property type="protein sequence ID" value="GGO85193.1"/>
    <property type="molecule type" value="Genomic_DNA"/>
</dbReference>
<accession>A0A917ZM36</accession>
<dbReference type="PANTHER" id="PTHR47810:SF1">
    <property type="entry name" value="DNA LIGASE B"/>
    <property type="match status" value="1"/>
</dbReference>
<organism evidence="8 9">
    <name type="scientific">Marinobacterium nitratireducens</name>
    <dbReference type="NCBI Taxonomy" id="518897"/>
    <lineage>
        <taxon>Bacteria</taxon>
        <taxon>Pseudomonadati</taxon>
        <taxon>Pseudomonadota</taxon>
        <taxon>Gammaproteobacteria</taxon>
        <taxon>Oceanospirillales</taxon>
        <taxon>Oceanospirillaceae</taxon>
        <taxon>Marinobacterium</taxon>
    </lineage>
</organism>
<protein>
    <submittedName>
        <fullName evidence="8">ATP-dependent DNA ligase</fullName>
    </submittedName>
</protein>
<dbReference type="Gene3D" id="3.30.470.30">
    <property type="entry name" value="DNA ligase/mRNA capping enzyme"/>
    <property type="match status" value="1"/>
</dbReference>
<reference evidence="8 9" key="1">
    <citation type="journal article" date="2014" name="Int. J. Syst. Evol. Microbiol.">
        <title>Complete genome sequence of Corynebacterium casei LMG S-19264T (=DSM 44701T), isolated from a smear-ripened cheese.</title>
        <authorList>
            <consortium name="US DOE Joint Genome Institute (JGI-PGF)"/>
            <person name="Walter F."/>
            <person name="Albersmeier A."/>
            <person name="Kalinowski J."/>
            <person name="Ruckert C."/>
        </authorList>
    </citation>
    <scope>NUCLEOTIDE SEQUENCE [LARGE SCALE GENOMIC DNA]</scope>
    <source>
        <strain evidence="8 9">CGMCC 1.7286</strain>
    </source>
</reference>
<evidence type="ECO:0000256" key="3">
    <source>
        <dbReference type="ARBA" id="ARBA00022705"/>
    </source>
</evidence>
<dbReference type="InterPro" id="IPR050326">
    <property type="entry name" value="NAD_dep_DNA_ligaseB"/>
</dbReference>
<dbReference type="GO" id="GO:0005524">
    <property type="term" value="F:ATP binding"/>
    <property type="evidence" value="ECO:0007669"/>
    <property type="project" value="InterPro"/>
</dbReference>
<evidence type="ECO:0000313" key="9">
    <source>
        <dbReference type="Proteomes" id="UP000599578"/>
    </source>
</evidence>
<evidence type="ECO:0000313" key="8">
    <source>
        <dbReference type="EMBL" id="GGO85193.1"/>
    </source>
</evidence>
<dbReference type="Gene3D" id="3.30.1490.70">
    <property type="match status" value="1"/>
</dbReference>